<dbReference type="PROSITE" id="PS00617">
    <property type="entry name" value="RECF_1"/>
    <property type="match status" value="1"/>
</dbReference>
<evidence type="ECO:0000313" key="12">
    <source>
        <dbReference type="Proteomes" id="UP000232638"/>
    </source>
</evidence>
<dbReference type="PANTHER" id="PTHR32182">
    <property type="entry name" value="DNA REPLICATION AND REPAIR PROTEIN RECF"/>
    <property type="match status" value="1"/>
</dbReference>
<dbReference type="InterPro" id="IPR042174">
    <property type="entry name" value="RecF_2"/>
</dbReference>
<evidence type="ECO:0000256" key="7">
    <source>
        <dbReference type="ARBA" id="ARBA00022840"/>
    </source>
</evidence>
<dbReference type="GO" id="GO:0005737">
    <property type="term" value="C:cytoplasm"/>
    <property type="evidence" value="ECO:0007669"/>
    <property type="project" value="UniProtKB-SubCell"/>
</dbReference>
<evidence type="ECO:0000256" key="9">
    <source>
        <dbReference type="HAMAP-Rule" id="MF_00365"/>
    </source>
</evidence>
<keyword evidence="4 9" id="KW-0963">Cytoplasm</keyword>
<dbReference type="RefSeq" id="WP_100917322.1">
    <property type="nucleotide sequence ID" value="NZ_CP020370.1"/>
</dbReference>
<comment type="function">
    <text evidence="9">The RecF protein is involved in DNA metabolism; it is required for DNA replication and normal SOS inducibility. RecF binds preferentially to single-stranded, linear DNA. It also seems to bind ATP.</text>
</comment>
<dbReference type="Gene3D" id="3.40.50.300">
    <property type="entry name" value="P-loop containing nucleotide triphosphate hydrolases"/>
    <property type="match status" value="1"/>
</dbReference>
<keyword evidence="9" id="KW-0227">DNA damage</keyword>
<dbReference type="Gene3D" id="1.20.1050.90">
    <property type="entry name" value="RecF/RecN/SMC, N-terminal domain"/>
    <property type="match status" value="1"/>
</dbReference>
<dbReference type="InterPro" id="IPR001238">
    <property type="entry name" value="DNA-binding_RecF"/>
</dbReference>
<evidence type="ECO:0000256" key="8">
    <source>
        <dbReference type="ARBA" id="ARBA00023125"/>
    </source>
</evidence>
<dbReference type="InterPro" id="IPR027417">
    <property type="entry name" value="P-loop_NTPase"/>
</dbReference>
<evidence type="ECO:0000313" key="11">
    <source>
        <dbReference type="EMBL" id="AUB79501.1"/>
    </source>
</evidence>
<proteinExistence type="inferred from homology"/>
<dbReference type="EMBL" id="CP020370">
    <property type="protein sequence ID" value="AUB79501.1"/>
    <property type="molecule type" value="Genomic_DNA"/>
</dbReference>
<dbReference type="InterPro" id="IPR003395">
    <property type="entry name" value="RecF/RecN/SMC_N"/>
</dbReference>
<keyword evidence="12" id="KW-1185">Reference proteome</keyword>
<dbReference type="AlphaFoldDB" id="A0A2K8U386"/>
<dbReference type="OrthoDB" id="9803889at2"/>
<dbReference type="Proteomes" id="UP000232638">
    <property type="component" value="Chromosome"/>
</dbReference>
<dbReference type="GO" id="GO:0006260">
    <property type="term" value="P:DNA replication"/>
    <property type="evidence" value="ECO:0007669"/>
    <property type="project" value="UniProtKB-UniRule"/>
</dbReference>
<keyword evidence="9" id="KW-0742">SOS response</keyword>
<dbReference type="PANTHER" id="PTHR32182:SF0">
    <property type="entry name" value="DNA REPLICATION AND REPAIR PROTEIN RECF"/>
    <property type="match status" value="1"/>
</dbReference>
<name>A0A2K8U386_9GAMM</name>
<evidence type="ECO:0000256" key="1">
    <source>
        <dbReference type="ARBA" id="ARBA00004496"/>
    </source>
</evidence>
<dbReference type="GO" id="GO:0003697">
    <property type="term" value="F:single-stranded DNA binding"/>
    <property type="evidence" value="ECO:0007669"/>
    <property type="project" value="UniProtKB-UniRule"/>
</dbReference>
<keyword evidence="6 9" id="KW-0547">Nucleotide-binding</keyword>
<dbReference type="NCBIfam" id="TIGR00611">
    <property type="entry name" value="recf"/>
    <property type="match status" value="1"/>
</dbReference>
<protein>
    <recommendedName>
        <fullName evidence="3 9">DNA replication and repair protein RecF</fullName>
    </recommendedName>
</protein>
<evidence type="ECO:0000256" key="4">
    <source>
        <dbReference type="ARBA" id="ARBA00022490"/>
    </source>
</evidence>
<feature type="domain" description="RecF/RecN/SMC N-terminal" evidence="10">
    <location>
        <begin position="6"/>
        <end position="327"/>
    </location>
</feature>
<comment type="similarity">
    <text evidence="2 9">Belongs to the RecF family.</text>
</comment>
<evidence type="ECO:0000256" key="5">
    <source>
        <dbReference type="ARBA" id="ARBA00022705"/>
    </source>
</evidence>
<dbReference type="GO" id="GO:0009432">
    <property type="term" value="P:SOS response"/>
    <property type="evidence" value="ECO:0007669"/>
    <property type="project" value="UniProtKB-UniRule"/>
</dbReference>
<evidence type="ECO:0000256" key="3">
    <source>
        <dbReference type="ARBA" id="ARBA00020170"/>
    </source>
</evidence>
<evidence type="ECO:0000259" key="10">
    <source>
        <dbReference type="Pfam" id="PF02463"/>
    </source>
</evidence>
<dbReference type="KEGG" id="tsy:THSYN_00015"/>
<keyword evidence="5 9" id="KW-0235">DNA replication</keyword>
<gene>
    <name evidence="9" type="primary">recF</name>
    <name evidence="11" type="ORF">THSYN_00015</name>
</gene>
<feature type="binding site" evidence="9">
    <location>
        <begin position="33"/>
        <end position="40"/>
    </location>
    <ligand>
        <name>ATP</name>
        <dbReference type="ChEBI" id="CHEBI:30616"/>
    </ligand>
</feature>
<reference evidence="11 12" key="1">
    <citation type="submission" date="2017-03" db="EMBL/GenBank/DDBJ databases">
        <title>Complete genome sequence of Candidatus 'Thiodictyon syntrophicum' sp. nov. strain Cad16T, a photolithoautotroph purple sulfur bacterium isolated from an alpine meromictic lake.</title>
        <authorList>
            <person name="Luedin S.M."/>
            <person name="Pothier J.F."/>
            <person name="Danza F."/>
            <person name="Storelli N."/>
            <person name="Wittwer M."/>
            <person name="Tonolla M."/>
        </authorList>
    </citation>
    <scope>NUCLEOTIDE SEQUENCE [LARGE SCALE GENOMIC DNA]</scope>
    <source>
        <strain evidence="11 12">Cad16T</strain>
    </source>
</reference>
<dbReference type="InterPro" id="IPR018078">
    <property type="entry name" value="DNA-binding_RecF_CS"/>
</dbReference>
<organism evidence="11 12">
    <name type="scientific">Candidatus Thiodictyon syntrophicum</name>
    <dbReference type="NCBI Taxonomy" id="1166950"/>
    <lineage>
        <taxon>Bacteria</taxon>
        <taxon>Pseudomonadati</taxon>
        <taxon>Pseudomonadota</taxon>
        <taxon>Gammaproteobacteria</taxon>
        <taxon>Chromatiales</taxon>
        <taxon>Chromatiaceae</taxon>
        <taxon>Thiodictyon</taxon>
    </lineage>
</organism>
<evidence type="ECO:0000256" key="6">
    <source>
        <dbReference type="ARBA" id="ARBA00022741"/>
    </source>
</evidence>
<evidence type="ECO:0000256" key="2">
    <source>
        <dbReference type="ARBA" id="ARBA00008016"/>
    </source>
</evidence>
<dbReference type="GO" id="GO:0000731">
    <property type="term" value="P:DNA synthesis involved in DNA repair"/>
    <property type="evidence" value="ECO:0007669"/>
    <property type="project" value="TreeGrafter"/>
</dbReference>
<keyword evidence="9" id="KW-0234">DNA repair</keyword>
<dbReference type="HAMAP" id="MF_00365">
    <property type="entry name" value="RecF"/>
    <property type="match status" value="1"/>
</dbReference>
<comment type="subcellular location">
    <subcellularLocation>
        <location evidence="1 9">Cytoplasm</location>
    </subcellularLocation>
</comment>
<dbReference type="GO" id="GO:0005524">
    <property type="term" value="F:ATP binding"/>
    <property type="evidence" value="ECO:0007669"/>
    <property type="project" value="UniProtKB-UniRule"/>
</dbReference>
<dbReference type="GO" id="GO:0006302">
    <property type="term" value="P:double-strand break repair"/>
    <property type="evidence" value="ECO:0007669"/>
    <property type="project" value="TreeGrafter"/>
</dbReference>
<dbReference type="Pfam" id="PF02463">
    <property type="entry name" value="SMC_N"/>
    <property type="match status" value="1"/>
</dbReference>
<accession>A0A2K8U386</accession>
<dbReference type="SUPFAM" id="SSF52540">
    <property type="entry name" value="P-loop containing nucleoside triphosphate hydrolases"/>
    <property type="match status" value="1"/>
</dbReference>
<keyword evidence="8 9" id="KW-0238">DNA-binding</keyword>
<keyword evidence="7 9" id="KW-0067">ATP-binding</keyword>
<sequence length="361" mass="40121">MVSASVELLRIDGLRNIEHTEVDIRGPCSLFVGANGSGKTSVLEAVYLLARGKSFRGRRSGDLTSLGKEVTRVVGDIREGGEDAVWQLAYLRKRTVRARYVKGVMVGDGAEFARWFVVRLIGEGSGRLFEGEPAVRRCFLDLNLFHVEQRGSEVLRAFKRVLEQRNAWLRSGARGRPLWDHEFVRLGVDLDQARKGLFSDLREAFLVLAEGFPFLKGITLTFRSGWPDGVHLADAVAADSGGEQISGHTRVGPHRADFSLRNRDGELPMSRGQTKIVVCLLQLAFERVQMSRLGYGSVWLLDDLWADLDSRSWGILCSLFRSTGGQCIYTRVGDTDGLEVLGLPSDTRLFHVERGTVVDLS</sequence>